<name>A0ABN2B9Z6_9ACTN</name>
<keyword evidence="1" id="KW-0812">Transmembrane</keyword>
<feature type="transmembrane region" description="Helical" evidence="1">
    <location>
        <begin position="101"/>
        <end position="120"/>
    </location>
</feature>
<evidence type="ECO:0000256" key="1">
    <source>
        <dbReference type="SAM" id="Phobius"/>
    </source>
</evidence>
<accession>A0ABN2B9Z6</accession>
<sequence>MGREMLKDGSLDPPPRLVRYATVVFAAVTLVNLRNDHSADEIVFAAFFCLAAVLNIVGAKAMADGRAERWSRAHPVLNGGILVVLAVAAWFVLLSEFFGERIGVLAGFPIGLAFAAFLIYRELNRTADQPADDAQH</sequence>
<gene>
    <name evidence="2" type="ORF">GCM10009741_44410</name>
</gene>
<protein>
    <submittedName>
        <fullName evidence="2">Uncharacterized protein</fullName>
    </submittedName>
</protein>
<keyword evidence="1" id="KW-1133">Transmembrane helix</keyword>
<reference evidence="2 3" key="1">
    <citation type="journal article" date="2019" name="Int. J. Syst. Evol. Microbiol.">
        <title>The Global Catalogue of Microorganisms (GCM) 10K type strain sequencing project: providing services to taxonomists for standard genome sequencing and annotation.</title>
        <authorList>
            <consortium name="The Broad Institute Genomics Platform"/>
            <consortium name="The Broad Institute Genome Sequencing Center for Infectious Disease"/>
            <person name="Wu L."/>
            <person name="Ma J."/>
        </authorList>
    </citation>
    <scope>NUCLEOTIDE SEQUENCE [LARGE SCALE GENOMIC DNA]</scope>
    <source>
        <strain evidence="2 3">JCM 14303</strain>
    </source>
</reference>
<feature type="transmembrane region" description="Helical" evidence="1">
    <location>
        <begin position="75"/>
        <end position="95"/>
    </location>
</feature>
<proteinExistence type="predicted"/>
<evidence type="ECO:0000313" key="2">
    <source>
        <dbReference type="EMBL" id="GAA1536936.1"/>
    </source>
</evidence>
<feature type="transmembrane region" description="Helical" evidence="1">
    <location>
        <begin position="42"/>
        <end position="63"/>
    </location>
</feature>
<dbReference type="Proteomes" id="UP001500363">
    <property type="component" value="Unassembled WGS sequence"/>
</dbReference>
<keyword evidence="3" id="KW-1185">Reference proteome</keyword>
<organism evidence="2 3">
    <name type="scientific">Kribbella lupini</name>
    <dbReference type="NCBI Taxonomy" id="291602"/>
    <lineage>
        <taxon>Bacteria</taxon>
        <taxon>Bacillati</taxon>
        <taxon>Actinomycetota</taxon>
        <taxon>Actinomycetes</taxon>
        <taxon>Propionibacteriales</taxon>
        <taxon>Kribbellaceae</taxon>
        <taxon>Kribbella</taxon>
    </lineage>
</organism>
<comment type="caution">
    <text evidence="2">The sequence shown here is derived from an EMBL/GenBank/DDBJ whole genome shotgun (WGS) entry which is preliminary data.</text>
</comment>
<keyword evidence="1" id="KW-0472">Membrane</keyword>
<evidence type="ECO:0000313" key="3">
    <source>
        <dbReference type="Proteomes" id="UP001500363"/>
    </source>
</evidence>
<dbReference type="EMBL" id="BAAANC010000002">
    <property type="protein sequence ID" value="GAA1536936.1"/>
    <property type="molecule type" value="Genomic_DNA"/>
</dbReference>